<sequence>MAKRGSGMIRFCLATALASAIAINLAGCDRQRDPAPQASATAPDSAEMTPPPWLVAPSDMPSEDTAPDAASKPQPAAESGTTPAPNPAYAAALNARRDPGKVLTAWATAVEARDWASVRAFWGDHGQASGLDPKAFAARWGKLVQPRVTVETGESEGAAGSIYYTAPVTIIDGARRLTGEVVLRRVNDVPGATPEQLRWHIESTTLAP</sequence>
<dbReference type="Proteomes" id="UP001595683">
    <property type="component" value="Unassembled WGS sequence"/>
</dbReference>
<accession>A0ABV7V7G0</accession>
<evidence type="ECO:0000313" key="4">
    <source>
        <dbReference type="Proteomes" id="UP001595683"/>
    </source>
</evidence>
<evidence type="ECO:0008006" key="5">
    <source>
        <dbReference type="Google" id="ProtNLM"/>
    </source>
</evidence>
<evidence type="ECO:0000256" key="2">
    <source>
        <dbReference type="SAM" id="SignalP"/>
    </source>
</evidence>
<evidence type="ECO:0000256" key="1">
    <source>
        <dbReference type="SAM" id="MobiDB-lite"/>
    </source>
</evidence>
<feature type="chain" id="PRO_5046320167" description="Lipoprotein" evidence="2">
    <location>
        <begin position="23"/>
        <end position="208"/>
    </location>
</feature>
<organism evidence="3 4">
    <name type="scientific">Novosphingobium pokkalii</name>
    <dbReference type="NCBI Taxonomy" id="1770194"/>
    <lineage>
        <taxon>Bacteria</taxon>
        <taxon>Pseudomonadati</taxon>
        <taxon>Pseudomonadota</taxon>
        <taxon>Alphaproteobacteria</taxon>
        <taxon>Sphingomonadales</taxon>
        <taxon>Sphingomonadaceae</taxon>
        <taxon>Novosphingobium</taxon>
    </lineage>
</organism>
<keyword evidence="4" id="KW-1185">Reference proteome</keyword>
<feature type="region of interest" description="Disordered" evidence="1">
    <location>
        <begin position="31"/>
        <end position="88"/>
    </location>
</feature>
<feature type="signal peptide" evidence="2">
    <location>
        <begin position="1"/>
        <end position="22"/>
    </location>
</feature>
<dbReference type="EMBL" id="JBHRYE010000038">
    <property type="protein sequence ID" value="MFC3673129.1"/>
    <property type="molecule type" value="Genomic_DNA"/>
</dbReference>
<gene>
    <name evidence="3" type="ORF">ACFOOT_17045</name>
</gene>
<evidence type="ECO:0000313" key="3">
    <source>
        <dbReference type="EMBL" id="MFC3673129.1"/>
    </source>
</evidence>
<protein>
    <recommendedName>
        <fullName evidence="5">Lipoprotein</fullName>
    </recommendedName>
</protein>
<proteinExistence type="predicted"/>
<name>A0ABV7V7G0_9SPHN</name>
<keyword evidence="2" id="KW-0732">Signal</keyword>
<reference evidence="4" key="1">
    <citation type="journal article" date="2019" name="Int. J. Syst. Evol. Microbiol.">
        <title>The Global Catalogue of Microorganisms (GCM) 10K type strain sequencing project: providing services to taxonomists for standard genome sequencing and annotation.</title>
        <authorList>
            <consortium name="The Broad Institute Genomics Platform"/>
            <consortium name="The Broad Institute Genome Sequencing Center for Infectious Disease"/>
            <person name="Wu L."/>
            <person name="Ma J."/>
        </authorList>
    </citation>
    <scope>NUCLEOTIDE SEQUENCE [LARGE SCALE GENOMIC DNA]</scope>
    <source>
        <strain evidence="4">KCTC 42224</strain>
    </source>
</reference>
<dbReference type="RefSeq" id="WP_191322942.1">
    <property type="nucleotide sequence ID" value="NZ_BMZP01000002.1"/>
</dbReference>
<comment type="caution">
    <text evidence="3">The sequence shown here is derived from an EMBL/GenBank/DDBJ whole genome shotgun (WGS) entry which is preliminary data.</text>
</comment>